<comment type="caution">
    <text evidence="6">The sequence shown here is derived from an EMBL/GenBank/DDBJ whole genome shotgun (WGS) entry which is preliminary data.</text>
</comment>
<dbReference type="CDD" id="cd17978">
    <property type="entry name" value="DEXHc_DHX33"/>
    <property type="match status" value="1"/>
</dbReference>
<keyword evidence="3" id="KW-0347">Helicase</keyword>
<dbReference type="EMBL" id="VOFY01000013">
    <property type="protein sequence ID" value="KAA8586422.1"/>
    <property type="molecule type" value="Genomic_DNA"/>
</dbReference>
<gene>
    <name evidence="6" type="ORF">FQN60_000258</name>
</gene>
<dbReference type="GO" id="GO:0016787">
    <property type="term" value="F:hydrolase activity"/>
    <property type="evidence" value="ECO:0007669"/>
    <property type="project" value="UniProtKB-KW"/>
</dbReference>
<dbReference type="Gene3D" id="3.40.50.300">
    <property type="entry name" value="P-loop containing nucleotide triphosphate hydrolases"/>
    <property type="match status" value="2"/>
</dbReference>
<dbReference type="PANTHER" id="PTHR18934:SF118">
    <property type="entry name" value="ATP-DEPENDENT RNA HELICASE DHX33"/>
    <property type="match status" value="1"/>
</dbReference>
<evidence type="ECO:0000313" key="6">
    <source>
        <dbReference type="EMBL" id="KAA8586422.1"/>
    </source>
</evidence>
<keyword evidence="2" id="KW-0378">Hydrolase</keyword>
<feature type="domain" description="Helicase ATP-binding" evidence="5">
    <location>
        <begin position="58"/>
        <end position="226"/>
    </location>
</feature>
<dbReference type="InterPro" id="IPR011545">
    <property type="entry name" value="DEAD/DEAH_box_helicase_dom"/>
</dbReference>
<dbReference type="GO" id="GO:0005730">
    <property type="term" value="C:nucleolus"/>
    <property type="evidence" value="ECO:0007669"/>
    <property type="project" value="TreeGrafter"/>
</dbReference>
<proteinExistence type="predicted"/>
<evidence type="ECO:0000256" key="1">
    <source>
        <dbReference type="ARBA" id="ARBA00012552"/>
    </source>
</evidence>
<dbReference type="GO" id="GO:0003725">
    <property type="term" value="F:double-stranded RNA binding"/>
    <property type="evidence" value="ECO:0007669"/>
    <property type="project" value="TreeGrafter"/>
</dbReference>
<dbReference type="PROSITE" id="PS51192">
    <property type="entry name" value="HELICASE_ATP_BIND_1"/>
    <property type="match status" value="1"/>
</dbReference>
<sequence>MPNEPDPPPAKRFKPGSVFFRQQRNKPGMLLPRKGHGSTPIDVQRRQLPIYQAKPQLLNQLRQLHNAVLIGETGSGKTTQIPQYLYEAGIGRAGIIAITQPRRVAAVSLAGRVAEEKRTPLGKLVGYTVRFEDVTSSETKLKFMTDGMLLREAIGDPLLLRYTVVVLDEAHERTVHTDVLFGVVKTAQRRRRELNKIPLKVIVMSATMDVDLFSEYFNKSPVLYLEGRQHPIQIYYTKQPQSDYLQAALVSIFQIHQEAPPSHDILVFMTGQEEIEALARTCRDISKHLPDGCGPIVVIPLYASLPPTQQLRGSRKVILSTNIAETSVTISGIKFVIDTGMVKAKRFNP</sequence>
<protein>
    <recommendedName>
        <fullName evidence="1">RNA helicase</fullName>
        <ecNumber evidence="1">3.6.4.13</ecNumber>
    </recommendedName>
</protein>
<dbReference type="AlphaFoldDB" id="A0A5J5CVR1"/>
<evidence type="ECO:0000313" key="7">
    <source>
        <dbReference type="Proteomes" id="UP000327493"/>
    </source>
</evidence>
<evidence type="ECO:0000259" key="5">
    <source>
        <dbReference type="PROSITE" id="PS51192"/>
    </source>
</evidence>
<dbReference type="GO" id="GO:0003724">
    <property type="term" value="F:RNA helicase activity"/>
    <property type="evidence" value="ECO:0007669"/>
    <property type="project" value="UniProtKB-EC"/>
</dbReference>
<dbReference type="CDD" id="cd18791">
    <property type="entry name" value="SF2_C_RHA"/>
    <property type="match status" value="1"/>
</dbReference>
<dbReference type="FunFam" id="3.40.50.300:FF:000750">
    <property type="entry name" value="Putative ATP-dependent RNA helicase DHX33"/>
    <property type="match status" value="1"/>
</dbReference>
<organism evidence="6 7">
    <name type="scientific">Etheostoma spectabile</name>
    <name type="common">orangethroat darter</name>
    <dbReference type="NCBI Taxonomy" id="54343"/>
    <lineage>
        <taxon>Eukaryota</taxon>
        <taxon>Metazoa</taxon>
        <taxon>Chordata</taxon>
        <taxon>Craniata</taxon>
        <taxon>Vertebrata</taxon>
        <taxon>Euteleostomi</taxon>
        <taxon>Actinopterygii</taxon>
        <taxon>Neopterygii</taxon>
        <taxon>Teleostei</taxon>
        <taxon>Neoteleostei</taxon>
        <taxon>Acanthomorphata</taxon>
        <taxon>Eupercaria</taxon>
        <taxon>Perciformes</taxon>
        <taxon>Percoidei</taxon>
        <taxon>Percidae</taxon>
        <taxon>Etheostomatinae</taxon>
        <taxon>Etheostoma</taxon>
    </lineage>
</organism>
<dbReference type="SMART" id="SM00487">
    <property type="entry name" value="DEXDc"/>
    <property type="match status" value="1"/>
</dbReference>
<dbReference type="SUPFAM" id="SSF52540">
    <property type="entry name" value="P-loop containing nucleoside triphosphate hydrolases"/>
    <property type="match status" value="1"/>
</dbReference>
<dbReference type="Proteomes" id="UP000327493">
    <property type="component" value="Chromosome 13"/>
</dbReference>
<evidence type="ECO:0000256" key="4">
    <source>
        <dbReference type="ARBA" id="ARBA00047984"/>
    </source>
</evidence>
<evidence type="ECO:0000256" key="2">
    <source>
        <dbReference type="ARBA" id="ARBA00022801"/>
    </source>
</evidence>
<keyword evidence="3" id="KW-0547">Nucleotide-binding</keyword>
<keyword evidence="3" id="KW-0067">ATP-binding</keyword>
<accession>A0A5J5CVR1</accession>
<evidence type="ECO:0000256" key="3">
    <source>
        <dbReference type="ARBA" id="ARBA00022806"/>
    </source>
</evidence>
<dbReference type="EC" id="3.6.4.13" evidence="1"/>
<reference evidence="6 7" key="1">
    <citation type="submission" date="2019-08" db="EMBL/GenBank/DDBJ databases">
        <title>A chromosome-level genome assembly, high-density linkage maps, and genome scans reveal the genomic architecture of hybrid incompatibilities underlying speciation via character displacement in darters (Percidae: Etheostominae).</title>
        <authorList>
            <person name="Moran R.L."/>
            <person name="Catchen J.M."/>
            <person name="Fuller R.C."/>
        </authorList>
    </citation>
    <scope>NUCLEOTIDE SEQUENCE [LARGE SCALE GENOMIC DNA]</scope>
    <source>
        <strain evidence="6">EspeVRDwgs_2016</strain>
        <tissue evidence="6">Muscle</tissue>
    </source>
</reference>
<dbReference type="GO" id="GO:0005524">
    <property type="term" value="F:ATP binding"/>
    <property type="evidence" value="ECO:0007669"/>
    <property type="project" value="InterPro"/>
</dbReference>
<name>A0A5J5CVR1_9PERO</name>
<dbReference type="GO" id="GO:0045943">
    <property type="term" value="P:positive regulation of transcription by RNA polymerase I"/>
    <property type="evidence" value="ECO:0007669"/>
    <property type="project" value="TreeGrafter"/>
</dbReference>
<dbReference type="InterPro" id="IPR027417">
    <property type="entry name" value="P-loop_NTPase"/>
</dbReference>
<feature type="non-terminal residue" evidence="6">
    <location>
        <position position="349"/>
    </location>
</feature>
<dbReference type="InterPro" id="IPR014001">
    <property type="entry name" value="Helicase_ATP-bd"/>
</dbReference>
<comment type="catalytic activity">
    <reaction evidence="4">
        <text>ATP + H2O = ADP + phosphate + H(+)</text>
        <dbReference type="Rhea" id="RHEA:13065"/>
        <dbReference type="ChEBI" id="CHEBI:15377"/>
        <dbReference type="ChEBI" id="CHEBI:15378"/>
        <dbReference type="ChEBI" id="CHEBI:30616"/>
        <dbReference type="ChEBI" id="CHEBI:43474"/>
        <dbReference type="ChEBI" id="CHEBI:456216"/>
        <dbReference type="EC" id="3.6.4.13"/>
    </reaction>
</comment>
<dbReference type="FunFam" id="3.40.50.300:FF:002859">
    <property type="entry name" value="putative pre-mRNA-splicing factor ATP-dependent RNA helicase DHX16 isoform X1"/>
    <property type="match status" value="1"/>
</dbReference>
<dbReference type="Pfam" id="PF00270">
    <property type="entry name" value="DEAD"/>
    <property type="match status" value="1"/>
</dbReference>
<dbReference type="PANTHER" id="PTHR18934">
    <property type="entry name" value="ATP-DEPENDENT RNA HELICASE"/>
    <property type="match status" value="1"/>
</dbReference>
<keyword evidence="7" id="KW-1185">Reference proteome</keyword>